<gene>
    <name evidence="6" type="ORF">C900_05192</name>
</gene>
<dbReference type="Pfam" id="PF01494">
    <property type="entry name" value="FAD_binding_3"/>
    <property type="match status" value="1"/>
</dbReference>
<dbReference type="GO" id="GO:0071949">
    <property type="term" value="F:FAD binding"/>
    <property type="evidence" value="ECO:0007669"/>
    <property type="project" value="InterPro"/>
</dbReference>
<keyword evidence="4" id="KW-0560">Oxidoreductase</keyword>
<feature type="domain" description="FAD-binding" evidence="5">
    <location>
        <begin position="2"/>
        <end position="312"/>
    </location>
</feature>
<sequence>MKVIIAGAGITGLTTALSLQKMGIPFHIYEKAPRMEPVGAGIWVAPNAMKVFEWLDIAREVKQAGVQLDRVQIAGRDLKPLNPAVNLAIDGGYSITSIHRARLQEVLYHNLSAKKISLNKAYVNHEQTGNQVKVTFGNTEVTGDILLGADGLHSIVRNHLFPDAKLRYSGQTCWRGVAKIRLDDHFRSSCIESWGRRKRFGFSVIGDSEVYWFAVKSMAPHGNNDSATLKEKLLDTFSDFAEPVSSIINRTPPDKIIRHDLYDLKRLDRWHTGNVCLLGDAAHAMTPNMGQGAAQGVEDAYYISNILSKVADPAKAFACFENHRRKKVDLVVNNSWRFGQLSHNPLLQPLIKAGIRMTPKKILIKQMQELYAVPEKFSC</sequence>
<evidence type="ECO:0000256" key="1">
    <source>
        <dbReference type="ARBA" id="ARBA00001974"/>
    </source>
</evidence>
<organism evidence="6 7">
    <name type="scientific">Fulvivirga imtechensis AK7</name>
    <dbReference type="NCBI Taxonomy" id="1237149"/>
    <lineage>
        <taxon>Bacteria</taxon>
        <taxon>Pseudomonadati</taxon>
        <taxon>Bacteroidota</taxon>
        <taxon>Cytophagia</taxon>
        <taxon>Cytophagales</taxon>
        <taxon>Fulvivirgaceae</taxon>
        <taxon>Fulvivirga</taxon>
    </lineage>
</organism>
<evidence type="ECO:0000313" key="7">
    <source>
        <dbReference type="Proteomes" id="UP000011135"/>
    </source>
</evidence>
<dbReference type="Gene3D" id="3.50.50.60">
    <property type="entry name" value="FAD/NAD(P)-binding domain"/>
    <property type="match status" value="1"/>
</dbReference>
<dbReference type="Proteomes" id="UP000011135">
    <property type="component" value="Unassembled WGS sequence"/>
</dbReference>
<dbReference type="PANTHER" id="PTHR46496:SF1">
    <property type="entry name" value="ZEAXANTHIN EPOXIDASE, CHLOROPLASTIC"/>
    <property type="match status" value="1"/>
</dbReference>
<accession>L8JY91</accession>
<proteinExistence type="predicted"/>
<keyword evidence="2" id="KW-0285">Flavoprotein</keyword>
<protein>
    <submittedName>
        <fullName evidence="6">Salicylate hydroxylase</fullName>
    </submittedName>
</protein>
<dbReference type="RefSeq" id="WP_009578162.1">
    <property type="nucleotide sequence ID" value="NZ_AMZN01000008.1"/>
</dbReference>
<dbReference type="PANTHER" id="PTHR46496">
    <property type="match status" value="1"/>
</dbReference>
<keyword evidence="7" id="KW-1185">Reference proteome</keyword>
<dbReference type="InterPro" id="IPR002938">
    <property type="entry name" value="FAD-bd"/>
</dbReference>
<reference evidence="6 7" key="1">
    <citation type="submission" date="2012-12" db="EMBL/GenBank/DDBJ databases">
        <title>Genome assembly of Fulvivirga imtechensis AK7.</title>
        <authorList>
            <person name="Nupur N."/>
            <person name="Khatri I."/>
            <person name="Kumar R."/>
            <person name="Subramanian S."/>
            <person name="Pinnaka A."/>
        </authorList>
    </citation>
    <scope>NUCLEOTIDE SEQUENCE [LARGE SCALE GENOMIC DNA]</scope>
    <source>
        <strain evidence="6 7">AK7</strain>
    </source>
</reference>
<keyword evidence="3" id="KW-0274">FAD</keyword>
<dbReference type="AlphaFoldDB" id="L8JY91"/>
<dbReference type="STRING" id="1237149.C900_05192"/>
<evidence type="ECO:0000313" key="6">
    <source>
        <dbReference type="EMBL" id="ELR73143.1"/>
    </source>
</evidence>
<dbReference type="EMBL" id="AMZN01000008">
    <property type="protein sequence ID" value="ELR73143.1"/>
    <property type="molecule type" value="Genomic_DNA"/>
</dbReference>
<dbReference type="GO" id="GO:0016491">
    <property type="term" value="F:oxidoreductase activity"/>
    <property type="evidence" value="ECO:0007669"/>
    <property type="project" value="UniProtKB-KW"/>
</dbReference>
<evidence type="ECO:0000259" key="5">
    <source>
        <dbReference type="Pfam" id="PF01494"/>
    </source>
</evidence>
<dbReference type="OrthoDB" id="9766816at2"/>
<dbReference type="SUPFAM" id="SSF51905">
    <property type="entry name" value="FAD/NAD(P)-binding domain"/>
    <property type="match status" value="1"/>
</dbReference>
<evidence type="ECO:0000256" key="2">
    <source>
        <dbReference type="ARBA" id="ARBA00022630"/>
    </source>
</evidence>
<dbReference type="PATRIC" id="fig|1237149.3.peg.709"/>
<dbReference type="InterPro" id="IPR036188">
    <property type="entry name" value="FAD/NAD-bd_sf"/>
</dbReference>
<dbReference type="PRINTS" id="PR00420">
    <property type="entry name" value="RNGMNOXGNASE"/>
</dbReference>
<comment type="caution">
    <text evidence="6">The sequence shown here is derived from an EMBL/GenBank/DDBJ whole genome shotgun (WGS) entry which is preliminary data.</text>
</comment>
<name>L8JY91_9BACT</name>
<evidence type="ECO:0000256" key="3">
    <source>
        <dbReference type="ARBA" id="ARBA00022827"/>
    </source>
</evidence>
<comment type="cofactor">
    <cofactor evidence="1">
        <name>FAD</name>
        <dbReference type="ChEBI" id="CHEBI:57692"/>
    </cofactor>
</comment>
<dbReference type="eggNOG" id="COG0654">
    <property type="taxonomic scope" value="Bacteria"/>
</dbReference>
<evidence type="ECO:0000256" key="4">
    <source>
        <dbReference type="ARBA" id="ARBA00023002"/>
    </source>
</evidence>